<dbReference type="PROSITE" id="PS50262">
    <property type="entry name" value="G_PROTEIN_RECEP_F1_2"/>
    <property type="match status" value="1"/>
</dbReference>
<evidence type="ECO:0000256" key="3">
    <source>
        <dbReference type="ARBA" id="ARBA00022989"/>
    </source>
</evidence>
<organism evidence="7 8">
    <name type="scientific">Adineta steineri</name>
    <dbReference type="NCBI Taxonomy" id="433720"/>
    <lineage>
        <taxon>Eukaryota</taxon>
        <taxon>Metazoa</taxon>
        <taxon>Spiralia</taxon>
        <taxon>Gnathifera</taxon>
        <taxon>Rotifera</taxon>
        <taxon>Eurotatoria</taxon>
        <taxon>Bdelloidea</taxon>
        <taxon>Adinetida</taxon>
        <taxon>Adinetidae</taxon>
        <taxon>Adineta</taxon>
    </lineage>
</organism>
<feature type="transmembrane region" description="Helical" evidence="5">
    <location>
        <begin position="16"/>
        <end position="39"/>
    </location>
</feature>
<evidence type="ECO:0000256" key="4">
    <source>
        <dbReference type="ARBA" id="ARBA00023136"/>
    </source>
</evidence>
<keyword evidence="2 5" id="KW-0812">Transmembrane</keyword>
<dbReference type="AlphaFoldDB" id="A0A813VCT6"/>
<dbReference type="GO" id="GO:0004930">
    <property type="term" value="F:G protein-coupled receptor activity"/>
    <property type="evidence" value="ECO:0007669"/>
    <property type="project" value="InterPro"/>
</dbReference>
<evidence type="ECO:0000259" key="6">
    <source>
        <dbReference type="PROSITE" id="PS50262"/>
    </source>
</evidence>
<dbReference type="EMBL" id="CAJNOE010000061">
    <property type="protein sequence ID" value="CAF0838387.1"/>
    <property type="molecule type" value="Genomic_DNA"/>
</dbReference>
<evidence type="ECO:0000256" key="5">
    <source>
        <dbReference type="SAM" id="Phobius"/>
    </source>
</evidence>
<feature type="transmembrane region" description="Helical" evidence="5">
    <location>
        <begin position="130"/>
        <end position="154"/>
    </location>
</feature>
<comment type="caution">
    <text evidence="7">The sequence shown here is derived from an EMBL/GenBank/DDBJ whole genome shotgun (WGS) entry which is preliminary data.</text>
</comment>
<keyword evidence="4 5" id="KW-0472">Membrane</keyword>
<dbReference type="CDD" id="cd00637">
    <property type="entry name" value="7tm_classA_rhodopsin-like"/>
    <property type="match status" value="1"/>
</dbReference>
<comment type="subcellular location">
    <subcellularLocation>
        <location evidence="1">Membrane</location>
    </subcellularLocation>
</comment>
<evidence type="ECO:0000313" key="7">
    <source>
        <dbReference type="EMBL" id="CAF0838387.1"/>
    </source>
</evidence>
<name>A0A813VCT6_9BILA</name>
<dbReference type="Proteomes" id="UP000663860">
    <property type="component" value="Unassembled WGS sequence"/>
</dbReference>
<accession>A0A813VCT6</accession>
<sequence>MEELANEGHLIHSIKFFIVLILEISAITLFLLIFTFFITNRQYLKKLQNQALLILFMVNFTQLSLDIPMLLDFLRLNRVNPATGTYCKTWMYIESTLDAANEFLVAIISVQRHTLIFQPNLLHIRFKRYLFYYVPLLFCIIYPVIFYMGTIILYSCDEAQWNFTLNACGDTICYLSDNEILAGYDWIMNTGLPIFVIILGNVILVIRVIRQKHRRQRTVSWSKQRHMTLQLISISSLYLLTWLPNVIIGVMQQISPSNYLYALEEYIVSDLTYLICLLLPWMCLGLLPDFKKWMLKLLHRVKKPTNIVGTTTVKTRQN</sequence>
<proteinExistence type="predicted"/>
<evidence type="ECO:0000256" key="2">
    <source>
        <dbReference type="ARBA" id="ARBA00022692"/>
    </source>
</evidence>
<dbReference type="InterPro" id="IPR017452">
    <property type="entry name" value="GPCR_Rhodpsn_7TM"/>
</dbReference>
<protein>
    <recommendedName>
        <fullName evidence="6">G-protein coupled receptors family 1 profile domain-containing protein</fullName>
    </recommendedName>
</protein>
<keyword evidence="3 5" id="KW-1133">Transmembrane helix</keyword>
<dbReference type="InterPro" id="IPR000276">
    <property type="entry name" value="GPCR_Rhodpsn"/>
</dbReference>
<feature type="transmembrane region" description="Helical" evidence="5">
    <location>
        <begin position="229"/>
        <end position="251"/>
    </location>
</feature>
<dbReference type="GO" id="GO:0016020">
    <property type="term" value="C:membrane"/>
    <property type="evidence" value="ECO:0007669"/>
    <property type="project" value="UniProtKB-SubCell"/>
</dbReference>
<dbReference type="SUPFAM" id="SSF81321">
    <property type="entry name" value="Family A G protein-coupled receptor-like"/>
    <property type="match status" value="1"/>
</dbReference>
<evidence type="ECO:0000313" key="8">
    <source>
        <dbReference type="Proteomes" id="UP000663860"/>
    </source>
</evidence>
<evidence type="ECO:0000256" key="1">
    <source>
        <dbReference type="ARBA" id="ARBA00004370"/>
    </source>
</evidence>
<dbReference type="Gene3D" id="1.20.1070.10">
    <property type="entry name" value="Rhodopsin 7-helix transmembrane proteins"/>
    <property type="match status" value="1"/>
</dbReference>
<feature type="transmembrane region" description="Helical" evidence="5">
    <location>
        <begin position="271"/>
        <end position="290"/>
    </location>
</feature>
<feature type="domain" description="G-protein coupled receptors family 1 profile" evidence="6">
    <location>
        <begin position="29"/>
        <end position="283"/>
    </location>
</feature>
<feature type="transmembrane region" description="Helical" evidence="5">
    <location>
        <begin position="186"/>
        <end position="209"/>
    </location>
</feature>
<reference evidence="7" key="1">
    <citation type="submission" date="2021-02" db="EMBL/GenBank/DDBJ databases">
        <authorList>
            <person name="Nowell W R."/>
        </authorList>
    </citation>
    <scope>NUCLEOTIDE SEQUENCE</scope>
</reference>
<dbReference type="Pfam" id="PF00001">
    <property type="entry name" value="7tm_1"/>
    <property type="match status" value="1"/>
</dbReference>
<gene>
    <name evidence="7" type="ORF">IZO911_LOCUS8925</name>
</gene>